<organism evidence="1">
    <name type="scientific">marine metagenome</name>
    <dbReference type="NCBI Taxonomy" id="408172"/>
    <lineage>
        <taxon>unclassified sequences</taxon>
        <taxon>metagenomes</taxon>
        <taxon>ecological metagenomes</taxon>
    </lineage>
</organism>
<gene>
    <name evidence="1" type="ORF">METZ01_LOCUS49512</name>
</gene>
<name>A0A381S007_9ZZZZ</name>
<protein>
    <submittedName>
        <fullName evidence="1">Uncharacterized protein</fullName>
    </submittedName>
</protein>
<feature type="non-terminal residue" evidence="1">
    <location>
        <position position="61"/>
    </location>
</feature>
<reference evidence="1" key="1">
    <citation type="submission" date="2018-05" db="EMBL/GenBank/DDBJ databases">
        <authorList>
            <person name="Lanie J.A."/>
            <person name="Ng W.-L."/>
            <person name="Kazmierczak K.M."/>
            <person name="Andrzejewski T.M."/>
            <person name="Davidsen T.M."/>
            <person name="Wayne K.J."/>
            <person name="Tettelin H."/>
            <person name="Glass J.I."/>
            <person name="Rusch D."/>
            <person name="Podicherti R."/>
            <person name="Tsui H.-C.T."/>
            <person name="Winkler M.E."/>
        </authorList>
    </citation>
    <scope>NUCLEOTIDE SEQUENCE</scope>
</reference>
<accession>A0A381S007</accession>
<dbReference type="AlphaFoldDB" id="A0A381S007"/>
<sequence length="61" mass="6563">MKNLKLIAVLLTSMSISFSAFSAEGDITVVGGVEIPEVQNSNAFNHVKKKLGKWEGKLTQG</sequence>
<evidence type="ECO:0000313" key="1">
    <source>
        <dbReference type="EMBL" id="SUZ96658.1"/>
    </source>
</evidence>
<proteinExistence type="predicted"/>
<dbReference type="EMBL" id="UINC01002435">
    <property type="protein sequence ID" value="SUZ96658.1"/>
    <property type="molecule type" value="Genomic_DNA"/>
</dbReference>